<proteinExistence type="predicted"/>
<organism evidence="1 2">
    <name type="scientific">Lithospermum erythrorhizon</name>
    <name type="common">Purple gromwell</name>
    <name type="synonym">Lithospermum officinale var. erythrorhizon</name>
    <dbReference type="NCBI Taxonomy" id="34254"/>
    <lineage>
        <taxon>Eukaryota</taxon>
        <taxon>Viridiplantae</taxon>
        <taxon>Streptophyta</taxon>
        <taxon>Embryophyta</taxon>
        <taxon>Tracheophyta</taxon>
        <taxon>Spermatophyta</taxon>
        <taxon>Magnoliopsida</taxon>
        <taxon>eudicotyledons</taxon>
        <taxon>Gunneridae</taxon>
        <taxon>Pentapetalae</taxon>
        <taxon>asterids</taxon>
        <taxon>lamiids</taxon>
        <taxon>Boraginales</taxon>
        <taxon>Boraginaceae</taxon>
        <taxon>Boraginoideae</taxon>
        <taxon>Lithospermeae</taxon>
        <taxon>Lithospermum</taxon>
    </lineage>
</organism>
<sequence>MINEKLVRKVLRTLPKRFAHKVTAIEEAHDLTTMRFDELIENLTTFEMMFESMESNKRKGIALQASCEDKEEEDLAETMSLLRSDNKVSNFVAFTARDTKESTVSPTVIDCSTDNMSDDEGDLTEEELMANYQMVFMKLSKLNQAYTAGETERSALM</sequence>
<evidence type="ECO:0008006" key="3">
    <source>
        <dbReference type="Google" id="ProtNLM"/>
    </source>
</evidence>
<evidence type="ECO:0000313" key="2">
    <source>
        <dbReference type="Proteomes" id="UP001454036"/>
    </source>
</evidence>
<evidence type="ECO:0000313" key="1">
    <source>
        <dbReference type="EMBL" id="GAA0175127.1"/>
    </source>
</evidence>
<accession>A0AAV3RJL8</accession>
<name>A0AAV3RJL8_LITER</name>
<dbReference type="Proteomes" id="UP001454036">
    <property type="component" value="Unassembled WGS sequence"/>
</dbReference>
<gene>
    <name evidence="1" type="ORF">LIER_28367</name>
</gene>
<reference evidence="1 2" key="1">
    <citation type="submission" date="2024-01" db="EMBL/GenBank/DDBJ databases">
        <title>The complete chloroplast genome sequence of Lithospermum erythrorhizon: insights into the phylogenetic relationship among Boraginaceae species and the maternal lineages of purple gromwells.</title>
        <authorList>
            <person name="Okada T."/>
            <person name="Watanabe K."/>
        </authorList>
    </citation>
    <scope>NUCLEOTIDE SEQUENCE [LARGE SCALE GENOMIC DNA]</scope>
</reference>
<keyword evidence="2" id="KW-1185">Reference proteome</keyword>
<dbReference type="AlphaFoldDB" id="A0AAV3RJL8"/>
<dbReference type="EMBL" id="BAABME010009417">
    <property type="protein sequence ID" value="GAA0175127.1"/>
    <property type="molecule type" value="Genomic_DNA"/>
</dbReference>
<protein>
    <recommendedName>
        <fullName evidence="3">Gag-pol polyprotein</fullName>
    </recommendedName>
</protein>
<comment type="caution">
    <text evidence="1">The sequence shown here is derived from an EMBL/GenBank/DDBJ whole genome shotgun (WGS) entry which is preliminary data.</text>
</comment>